<keyword evidence="6" id="KW-1185">Reference proteome</keyword>
<keyword evidence="3" id="KW-0472">Membrane</keyword>
<gene>
    <name evidence="5" type="ORF">BACCIP111883_01894</name>
</gene>
<keyword evidence="3" id="KW-0812">Transmembrane</keyword>
<keyword evidence="3" id="KW-1133">Transmembrane helix</keyword>
<dbReference type="Pfam" id="PF13490">
    <property type="entry name" value="zf-HC2"/>
    <property type="match status" value="1"/>
</dbReference>
<comment type="similarity">
    <text evidence="1">Belongs to the zinc-associated anti-sigma factor (ZAS) superfamily. Anti-sigma-W factor family.</text>
</comment>
<evidence type="ECO:0000256" key="1">
    <source>
        <dbReference type="ARBA" id="ARBA00024353"/>
    </source>
</evidence>
<dbReference type="EMBL" id="CAKJTJ010000008">
    <property type="protein sequence ID" value="CAG9621122.1"/>
    <property type="molecule type" value="Genomic_DNA"/>
</dbReference>
<dbReference type="RefSeq" id="WP_230501024.1">
    <property type="nucleotide sequence ID" value="NZ_CAKJTJ010000008.1"/>
</dbReference>
<organism evidence="5 6">
    <name type="scientific">Sutcliffiella rhizosphaerae</name>
    <dbReference type="NCBI Taxonomy" id="2880967"/>
    <lineage>
        <taxon>Bacteria</taxon>
        <taxon>Bacillati</taxon>
        <taxon>Bacillota</taxon>
        <taxon>Bacilli</taxon>
        <taxon>Bacillales</taxon>
        <taxon>Bacillaceae</taxon>
        <taxon>Sutcliffiella</taxon>
    </lineage>
</organism>
<name>A0ABN8AAR4_9BACI</name>
<evidence type="ECO:0000256" key="2">
    <source>
        <dbReference type="ARBA" id="ARBA00024438"/>
    </source>
</evidence>
<sequence>MKCISFERLTAYVDGVHSDKEKELIDYHLEFCPSCRHALKALQKEDAFLEEAINSPLLPEEFDQEVLIRLEPYKAKGAKKWVYQLLSVASIFLAVSLGLVLYSSSPNNTSPTPVVPEKEVLYKVEDKGILLEVTHINASPLKIEIFYELTPDEQVLEGFLEKKNVNYLSELEYNYQFPNPIGVMVDSDGQEFPFRDLATSSFLESENSVVLKPTNPESLPDTFQVNVYFEEFFLEEGNWKIEIPVDITESKKYTKTTEINKAFLLDNFHAEILTWQSSTNAHVITLQSDFSEKENERLRAIIEKRGDDSENSPFIDTEISVKTEEGKELLIDDRVIFSNMGRSFTITIYFNNRYKGMVPRENLPLTEKLLIELNGFNLYEPSNIEFTLTEQSKNIEKGNWKIESVTEEIKEQKEKIVTITGFTGIQNVDSVEINITDNQNESMIFSENVEVTKEGAFTIQTQAPIYTTEYNLDIYTIYKQIDYHSEVPLWNR</sequence>
<feature type="domain" description="Putative zinc-finger" evidence="4">
    <location>
        <begin position="7"/>
        <end position="36"/>
    </location>
</feature>
<evidence type="ECO:0000313" key="6">
    <source>
        <dbReference type="Proteomes" id="UP000789833"/>
    </source>
</evidence>
<evidence type="ECO:0000259" key="4">
    <source>
        <dbReference type="Pfam" id="PF13490"/>
    </source>
</evidence>
<dbReference type="InterPro" id="IPR027383">
    <property type="entry name" value="Znf_put"/>
</dbReference>
<dbReference type="InterPro" id="IPR041916">
    <property type="entry name" value="Anti_sigma_zinc_sf"/>
</dbReference>
<accession>A0ABN8AAR4</accession>
<feature type="transmembrane region" description="Helical" evidence="3">
    <location>
        <begin position="81"/>
        <end position="102"/>
    </location>
</feature>
<protein>
    <recommendedName>
        <fullName evidence="2">Anti-sigma-W factor RsiW</fullName>
    </recommendedName>
</protein>
<evidence type="ECO:0000256" key="3">
    <source>
        <dbReference type="SAM" id="Phobius"/>
    </source>
</evidence>
<reference evidence="5 6" key="1">
    <citation type="submission" date="2021-10" db="EMBL/GenBank/DDBJ databases">
        <authorList>
            <person name="Criscuolo A."/>
        </authorList>
    </citation>
    <scope>NUCLEOTIDE SEQUENCE [LARGE SCALE GENOMIC DNA]</scope>
    <source>
        <strain evidence="6">CIP 111883</strain>
    </source>
</reference>
<dbReference type="Proteomes" id="UP000789833">
    <property type="component" value="Unassembled WGS sequence"/>
</dbReference>
<comment type="caution">
    <text evidence="5">The sequence shown here is derived from an EMBL/GenBank/DDBJ whole genome shotgun (WGS) entry which is preliminary data.</text>
</comment>
<dbReference type="Gene3D" id="1.10.10.1320">
    <property type="entry name" value="Anti-sigma factor, zinc-finger domain"/>
    <property type="match status" value="1"/>
</dbReference>
<proteinExistence type="inferred from homology"/>
<evidence type="ECO:0000313" key="5">
    <source>
        <dbReference type="EMBL" id="CAG9621122.1"/>
    </source>
</evidence>